<keyword evidence="12" id="KW-1185">Reference proteome</keyword>
<dbReference type="GO" id="GO:0005737">
    <property type="term" value="C:cytoplasm"/>
    <property type="evidence" value="ECO:0007669"/>
    <property type="project" value="UniProtKB-SubCell"/>
</dbReference>
<sequence>MTKQLLLSLSDEAATVALGGRLAQALSVATTVFLHGDLGAGKTTLTRGWVQGLGHQGKVKSPTYTLVEPYELAGWQVYHFDLYRLADPEELEFMGIRDYFAERTLCLVEWPERGEGWLPAPDLEITLRYVGEQREAELVARSAVGEALLQRI</sequence>
<dbReference type="EMBL" id="CP040449">
    <property type="protein sequence ID" value="QFI53469.1"/>
    <property type="molecule type" value="Genomic_DNA"/>
</dbReference>
<dbReference type="PANTHER" id="PTHR33540:SF2">
    <property type="entry name" value="TRNA THREONYLCARBAMOYLADENOSINE BIOSYNTHESIS PROTEIN TSAE"/>
    <property type="match status" value="1"/>
</dbReference>
<dbReference type="InterPro" id="IPR003442">
    <property type="entry name" value="T6A_TsaE"/>
</dbReference>
<dbReference type="GO" id="GO:0046872">
    <property type="term" value="F:metal ion binding"/>
    <property type="evidence" value="ECO:0007669"/>
    <property type="project" value="UniProtKB-KW"/>
</dbReference>
<dbReference type="PANTHER" id="PTHR33540">
    <property type="entry name" value="TRNA THREONYLCARBAMOYLADENOSINE BIOSYNTHESIS PROTEIN TSAE"/>
    <property type="match status" value="1"/>
</dbReference>
<dbReference type="FunFam" id="3.40.50.300:FF:000406">
    <property type="entry name" value="tRNA (N6-adenosine(37)-N6)-threonylcarbamoyltransferase complex ATPase TsaE"/>
    <property type="match status" value="1"/>
</dbReference>
<evidence type="ECO:0000256" key="9">
    <source>
        <dbReference type="ARBA" id="ARBA00022842"/>
    </source>
</evidence>
<evidence type="ECO:0000256" key="1">
    <source>
        <dbReference type="ARBA" id="ARBA00004496"/>
    </source>
</evidence>
<comment type="similarity">
    <text evidence="2">Belongs to the TsaE family.</text>
</comment>
<evidence type="ECO:0000256" key="6">
    <source>
        <dbReference type="ARBA" id="ARBA00022723"/>
    </source>
</evidence>
<dbReference type="Gene3D" id="3.40.50.300">
    <property type="entry name" value="P-loop containing nucleotide triphosphate hydrolases"/>
    <property type="match status" value="1"/>
</dbReference>
<comment type="subcellular location">
    <subcellularLocation>
        <location evidence="1">Cytoplasm</location>
    </subcellularLocation>
</comment>
<dbReference type="AlphaFoldDB" id="A0A5J6WQT6"/>
<keyword evidence="9" id="KW-0460">Magnesium</keyword>
<evidence type="ECO:0000256" key="4">
    <source>
        <dbReference type="ARBA" id="ARBA00022490"/>
    </source>
</evidence>
<dbReference type="SUPFAM" id="SSF52540">
    <property type="entry name" value="P-loop containing nucleoside triphosphate hydrolases"/>
    <property type="match status" value="1"/>
</dbReference>
<keyword evidence="6" id="KW-0479">Metal-binding</keyword>
<evidence type="ECO:0000256" key="10">
    <source>
        <dbReference type="ARBA" id="ARBA00032441"/>
    </source>
</evidence>
<evidence type="ECO:0000256" key="2">
    <source>
        <dbReference type="ARBA" id="ARBA00007599"/>
    </source>
</evidence>
<dbReference type="RefSeq" id="WP_193003080.1">
    <property type="nucleotide sequence ID" value="NZ_CP040449.1"/>
</dbReference>
<evidence type="ECO:0000256" key="3">
    <source>
        <dbReference type="ARBA" id="ARBA00019010"/>
    </source>
</evidence>
<organism evidence="11 12">
    <name type="scientific">Aeromonas simiae</name>
    <dbReference type="NCBI Taxonomy" id="218936"/>
    <lineage>
        <taxon>Bacteria</taxon>
        <taxon>Pseudomonadati</taxon>
        <taxon>Pseudomonadota</taxon>
        <taxon>Gammaproteobacteria</taxon>
        <taxon>Aeromonadales</taxon>
        <taxon>Aeromonadaceae</taxon>
        <taxon>Aeromonas</taxon>
    </lineage>
</organism>
<gene>
    <name evidence="11" type="primary">tsaE</name>
    <name evidence="11" type="ORF">FE240_01355</name>
</gene>
<dbReference type="Proteomes" id="UP000594034">
    <property type="component" value="Chromosome"/>
</dbReference>
<evidence type="ECO:0000313" key="12">
    <source>
        <dbReference type="Proteomes" id="UP000594034"/>
    </source>
</evidence>
<protein>
    <recommendedName>
        <fullName evidence="3">tRNA threonylcarbamoyladenosine biosynthesis protein TsaE</fullName>
    </recommendedName>
    <alternativeName>
        <fullName evidence="10">t(6)A37 threonylcarbamoyladenosine biosynthesis protein TsaE</fullName>
    </alternativeName>
</protein>
<evidence type="ECO:0000256" key="8">
    <source>
        <dbReference type="ARBA" id="ARBA00022840"/>
    </source>
</evidence>
<keyword evidence="7" id="KW-0547">Nucleotide-binding</keyword>
<reference evidence="11 12" key="1">
    <citation type="submission" date="2019-05" db="EMBL/GenBank/DDBJ databases">
        <title>OXA-830, a novel chromosomally encoded expanded-spectrum class D beta-lactamase in Aeromonas simiae.</title>
        <authorList>
            <person name="Zhou W."/>
            <person name="Chen Q."/>
        </authorList>
    </citation>
    <scope>NUCLEOTIDE SEQUENCE [LARGE SCALE GENOMIC DNA]</scope>
    <source>
        <strain evidence="11 12">A6</strain>
    </source>
</reference>
<evidence type="ECO:0000256" key="5">
    <source>
        <dbReference type="ARBA" id="ARBA00022694"/>
    </source>
</evidence>
<evidence type="ECO:0000313" key="11">
    <source>
        <dbReference type="EMBL" id="QFI53469.1"/>
    </source>
</evidence>
<proteinExistence type="inferred from homology"/>
<keyword evidence="4" id="KW-0963">Cytoplasm</keyword>
<dbReference type="KEGG" id="asim:FE240_01355"/>
<dbReference type="GO" id="GO:0002949">
    <property type="term" value="P:tRNA threonylcarbamoyladenosine modification"/>
    <property type="evidence" value="ECO:0007669"/>
    <property type="project" value="InterPro"/>
</dbReference>
<keyword evidence="8" id="KW-0067">ATP-binding</keyword>
<dbReference type="NCBIfam" id="TIGR00150">
    <property type="entry name" value="T6A_YjeE"/>
    <property type="match status" value="1"/>
</dbReference>
<evidence type="ECO:0000256" key="7">
    <source>
        <dbReference type="ARBA" id="ARBA00022741"/>
    </source>
</evidence>
<accession>A0A5J6WQT6</accession>
<keyword evidence="11" id="KW-0808">Transferase</keyword>
<dbReference type="GO" id="GO:0005524">
    <property type="term" value="F:ATP binding"/>
    <property type="evidence" value="ECO:0007669"/>
    <property type="project" value="UniProtKB-KW"/>
</dbReference>
<keyword evidence="5" id="KW-0819">tRNA processing</keyword>
<dbReference type="InterPro" id="IPR027417">
    <property type="entry name" value="P-loop_NTPase"/>
</dbReference>
<dbReference type="Pfam" id="PF02367">
    <property type="entry name" value="TsaE"/>
    <property type="match status" value="1"/>
</dbReference>
<name>A0A5J6WQT6_9GAMM</name>
<dbReference type="GO" id="GO:0016740">
    <property type="term" value="F:transferase activity"/>
    <property type="evidence" value="ECO:0007669"/>
    <property type="project" value="UniProtKB-KW"/>
</dbReference>